<dbReference type="EMBL" id="MBFR01000005">
    <property type="protein sequence ID" value="PVU97916.1"/>
    <property type="molecule type" value="Genomic_DNA"/>
</dbReference>
<name>A0A2T9Z049_9FUNG</name>
<accession>A0A2T9Z049</accession>
<keyword evidence="2" id="KW-1185">Reference proteome</keyword>
<sequence length="118" mass="13487">MSLRLLKNHARFYSSSSSIREQILDLSLQNVKSHGWTEKSVTLACEKLGLSPMAYNIGYVDGLGLINHFFDKALINTTKAAQDPAFPDDFKERVKYLCKARLEQTIPYADQWQQSDLF</sequence>
<evidence type="ECO:0008006" key="3">
    <source>
        <dbReference type="Google" id="ProtNLM"/>
    </source>
</evidence>
<protein>
    <recommendedName>
        <fullName evidence="3">Ubiquinone biosynthesis protein</fullName>
    </recommendedName>
</protein>
<dbReference type="OrthoDB" id="619536at2759"/>
<evidence type="ECO:0000313" key="1">
    <source>
        <dbReference type="EMBL" id="PVU97916.1"/>
    </source>
</evidence>
<proteinExistence type="predicted"/>
<dbReference type="Gene3D" id="1.10.357.10">
    <property type="entry name" value="Tetracycline Repressor, domain 2"/>
    <property type="match status" value="1"/>
</dbReference>
<dbReference type="Proteomes" id="UP000245383">
    <property type="component" value="Unassembled WGS sequence"/>
</dbReference>
<evidence type="ECO:0000313" key="2">
    <source>
        <dbReference type="Proteomes" id="UP000245383"/>
    </source>
</evidence>
<gene>
    <name evidence="1" type="ORF">BB561_000213</name>
</gene>
<reference evidence="1 2" key="1">
    <citation type="journal article" date="2018" name="MBio">
        <title>Comparative Genomics Reveals the Core Gene Toolbox for the Fungus-Insect Symbiosis.</title>
        <authorList>
            <person name="Wang Y."/>
            <person name="Stata M."/>
            <person name="Wang W."/>
            <person name="Stajich J.E."/>
            <person name="White M.M."/>
            <person name="Moncalvo J.M."/>
        </authorList>
    </citation>
    <scope>NUCLEOTIDE SEQUENCE [LARGE SCALE GENOMIC DNA]</scope>
    <source>
        <strain evidence="1 2">SWE-8-4</strain>
    </source>
</reference>
<dbReference type="AlphaFoldDB" id="A0A2T9Z049"/>
<comment type="caution">
    <text evidence="1">The sequence shown here is derived from an EMBL/GenBank/DDBJ whole genome shotgun (WGS) entry which is preliminary data.</text>
</comment>
<dbReference type="STRING" id="133385.A0A2T9Z049"/>
<organism evidence="1 2">
    <name type="scientific">Smittium simulii</name>
    <dbReference type="NCBI Taxonomy" id="133385"/>
    <lineage>
        <taxon>Eukaryota</taxon>
        <taxon>Fungi</taxon>
        <taxon>Fungi incertae sedis</taxon>
        <taxon>Zoopagomycota</taxon>
        <taxon>Kickxellomycotina</taxon>
        <taxon>Harpellomycetes</taxon>
        <taxon>Harpellales</taxon>
        <taxon>Legeriomycetaceae</taxon>
        <taxon>Smittium</taxon>
    </lineage>
</organism>